<dbReference type="PaxDb" id="121845-A0A1S3D4Q2"/>
<feature type="compositionally biased region" description="Basic and acidic residues" evidence="12">
    <location>
        <begin position="529"/>
        <end position="542"/>
    </location>
</feature>
<feature type="domain" description="Ig-like" evidence="15">
    <location>
        <begin position="84"/>
        <end position="166"/>
    </location>
</feature>
<dbReference type="KEGG" id="dci:103510504"/>
<dbReference type="AlphaFoldDB" id="A0A1S3D4Q2"/>
<keyword evidence="10" id="KW-0547">Nucleotide-binding</keyword>
<dbReference type="Pfam" id="PF07714">
    <property type="entry name" value="PK_Tyr_Ser-Thr"/>
    <property type="match status" value="1"/>
</dbReference>
<evidence type="ECO:0000256" key="6">
    <source>
        <dbReference type="ARBA" id="ARBA00023170"/>
    </source>
</evidence>
<feature type="binding site" evidence="10">
    <location>
        <begin position="653"/>
        <end position="659"/>
    </location>
    <ligand>
        <name>ATP</name>
        <dbReference type="ChEBI" id="CHEBI:30616"/>
    </ligand>
</feature>
<keyword evidence="7" id="KW-0325">Glycoprotein</keyword>
<evidence type="ECO:0000256" key="1">
    <source>
        <dbReference type="ARBA" id="ARBA00004167"/>
    </source>
</evidence>
<evidence type="ECO:0000256" key="2">
    <source>
        <dbReference type="ARBA" id="ARBA00022692"/>
    </source>
</evidence>
<dbReference type="InterPro" id="IPR000719">
    <property type="entry name" value="Prot_kinase_dom"/>
</dbReference>
<feature type="transmembrane region" description="Helical" evidence="13">
    <location>
        <begin position="469"/>
        <end position="490"/>
    </location>
</feature>
<feature type="binding site" evidence="10">
    <location>
        <position position="717"/>
    </location>
    <ligand>
        <name>ATP</name>
        <dbReference type="ChEBI" id="CHEBI:30616"/>
    </ligand>
</feature>
<evidence type="ECO:0000313" key="16">
    <source>
        <dbReference type="Proteomes" id="UP000079169"/>
    </source>
</evidence>
<keyword evidence="8" id="KW-0393">Immunoglobulin domain</keyword>
<evidence type="ECO:0000256" key="7">
    <source>
        <dbReference type="ARBA" id="ARBA00023180"/>
    </source>
</evidence>
<protein>
    <submittedName>
        <fullName evidence="17">Inactive tyrosine-protein kinase 7</fullName>
    </submittedName>
</protein>
<dbReference type="GO" id="GO:0016020">
    <property type="term" value="C:membrane"/>
    <property type="evidence" value="ECO:0007669"/>
    <property type="project" value="UniProtKB-SubCell"/>
</dbReference>
<evidence type="ECO:0000256" key="5">
    <source>
        <dbReference type="ARBA" id="ARBA00023157"/>
    </source>
</evidence>
<dbReference type="GO" id="GO:0046872">
    <property type="term" value="F:metal ion binding"/>
    <property type="evidence" value="ECO:0007669"/>
    <property type="project" value="UniProtKB-KW"/>
</dbReference>
<feature type="region of interest" description="Disordered" evidence="12">
    <location>
        <begin position="506"/>
        <end position="558"/>
    </location>
</feature>
<comment type="subcellular location">
    <subcellularLocation>
        <location evidence="1">Membrane</location>
        <topology evidence="1">Single-pass membrane protein</topology>
    </subcellularLocation>
</comment>
<dbReference type="RefSeq" id="XP_008473399.1">
    <property type="nucleotide sequence ID" value="XM_008475177.2"/>
</dbReference>
<proteinExistence type="predicted"/>
<keyword evidence="17" id="KW-0808">Transferase</keyword>
<dbReference type="SMR" id="A0A1S3D4Q2"/>
<dbReference type="Gene3D" id="2.60.40.10">
    <property type="entry name" value="Immunoglobulins"/>
    <property type="match status" value="5"/>
</dbReference>
<evidence type="ECO:0000256" key="4">
    <source>
        <dbReference type="ARBA" id="ARBA00023136"/>
    </source>
</evidence>
<dbReference type="InterPro" id="IPR003598">
    <property type="entry name" value="Ig_sub2"/>
</dbReference>
<dbReference type="PRINTS" id="PR00109">
    <property type="entry name" value="TYRKINASE"/>
</dbReference>
<feature type="domain" description="Ig-like" evidence="15">
    <location>
        <begin position="169"/>
        <end position="254"/>
    </location>
</feature>
<dbReference type="SMART" id="SM00409">
    <property type="entry name" value="IG"/>
    <property type="match status" value="4"/>
</dbReference>
<dbReference type="PIRSF" id="PIRSF000615">
    <property type="entry name" value="TyrPK_CSF1-R"/>
    <property type="match status" value="1"/>
</dbReference>
<dbReference type="InterPro" id="IPR008266">
    <property type="entry name" value="Tyr_kinase_AS"/>
</dbReference>
<gene>
    <name evidence="17" type="primary">LOC103510504</name>
</gene>
<keyword evidence="3 13" id="KW-1133">Transmembrane helix</keyword>
<dbReference type="InterPro" id="IPR050122">
    <property type="entry name" value="RTK"/>
</dbReference>
<dbReference type="InterPro" id="IPR013783">
    <property type="entry name" value="Ig-like_fold"/>
</dbReference>
<dbReference type="InterPro" id="IPR036179">
    <property type="entry name" value="Ig-like_dom_sf"/>
</dbReference>
<dbReference type="SUPFAM" id="SSF56112">
    <property type="entry name" value="Protein kinase-like (PK-like)"/>
    <property type="match status" value="1"/>
</dbReference>
<evidence type="ECO:0000256" key="8">
    <source>
        <dbReference type="ARBA" id="ARBA00023319"/>
    </source>
</evidence>
<dbReference type="SMART" id="SM00408">
    <property type="entry name" value="IGc2"/>
    <property type="match status" value="4"/>
</dbReference>
<dbReference type="Gene3D" id="1.10.510.10">
    <property type="entry name" value="Transferase(Phosphotransferase) domain 1"/>
    <property type="match status" value="1"/>
</dbReference>
<evidence type="ECO:0000259" key="15">
    <source>
        <dbReference type="PROSITE" id="PS50835"/>
    </source>
</evidence>
<dbReference type="PANTHER" id="PTHR24416">
    <property type="entry name" value="TYROSINE-PROTEIN KINASE RECEPTOR"/>
    <property type="match status" value="1"/>
</dbReference>
<dbReference type="GeneID" id="103510504"/>
<dbReference type="GO" id="GO:0005524">
    <property type="term" value="F:ATP binding"/>
    <property type="evidence" value="ECO:0007669"/>
    <property type="project" value="UniProtKB-KW"/>
</dbReference>
<dbReference type="InterPro" id="IPR011009">
    <property type="entry name" value="Kinase-like_dom_sf"/>
</dbReference>
<dbReference type="PROSITE" id="PS00109">
    <property type="entry name" value="PROTEIN_KINASE_TYR"/>
    <property type="match status" value="1"/>
</dbReference>
<keyword evidence="10" id="KW-0067">ATP-binding</keyword>
<dbReference type="Proteomes" id="UP000079169">
    <property type="component" value="Unplaced"/>
</dbReference>
<dbReference type="GO" id="GO:0004714">
    <property type="term" value="F:transmembrane receptor protein tyrosine kinase activity"/>
    <property type="evidence" value="ECO:0007669"/>
    <property type="project" value="UniProtKB-ARBA"/>
</dbReference>
<keyword evidence="11" id="KW-0479">Metal-binding</keyword>
<feature type="binding site" evidence="11">
    <location>
        <position position="718"/>
    </location>
    <ligand>
        <name>Mg(2+)</name>
        <dbReference type="ChEBI" id="CHEBI:18420"/>
    </ligand>
</feature>
<organism evidence="16 17">
    <name type="scientific">Diaphorina citri</name>
    <name type="common">Asian citrus psyllid</name>
    <dbReference type="NCBI Taxonomy" id="121845"/>
    <lineage>
        <taxon>Eukaryota</taxon>
        <taxon>Metazoa</taxon>
        <taxon>Ecdysozoa</taxon>
        <taxon>Arthropoda</taxon>
        <taxon>Hexapoda</taxon>
        <taxon>Insecta</taxon>
        <taxon>Pterygota</taxon>
        <taxon>Neoptera</taxon>
        <taxon>Paraneoptera</taxon>
        <taxon>Hemiptera</taxon>
        <taxon>Sternorrhyncha</taxon>
        <taxon>Psylloidea</taxon>
        <taxon>Psyllidae</taxon>
        <taxon>Diaphorininae</taxon>
        <taxon>Diaphorina</taxon>
    </lineage>
</organism>
<dbReference type="InterPro" id="IPR013098">
    <property type="entry name" value="Ig_I-set"/>
</dbReference>
<keyword evidence="2 13" id="KW-0812">Transmembrane</keyword>
<keyword evidence="17" id="KW-0418">Kinase</keyword>
<evidence type="ECO:0000313" key="17">
    <source>
        <dbReference type="RefSeq" id="XP_008473399.1"/>
    </source>
</evidence>
<feature type="binding site" evidence="10">
    <location>
        <begin position="577"/>
        <end position="584"/>
    </location>
    <ligand>
        <name>ATP</name>
        <dbReference type="ChEBI" id="CHEBI:30616"/>
    </ligand>
</feature>
<dbReference type="PROSITE" id="PS50011">
    <property type="entry name" value="PROTEIN_KINASE_DOM"/>
    <property type="match status" value="1"/>
</dbReference>
<feature type="compositionally biased region" description="Low complexity" evidence="12">
    <location>
        <begin position="513"/>
        <end position="527"/>
    </location>
</feature>
<dbReference type="PANTHER" id="PTHR24416:SF573">
    <property type="entry name" value="INACTIVE TYROSINE-PROTEIN KINASE 7"/>
    <property type="match status" value="1"/>
</dbReference>
<dbReference type="STRING" id="121845.A0A1S3D4Q2"/>
<evidence type="ECO:0000256" key="3">
    <source>
        <dbReference type="ARBA" id="ARBA00022989"/>
    </source>
</evidence>
<reference evidence="17" key="1">
    <citation type="submission" date="2025-08" db="UniProtKB">
        <authorList>
            <consortium name="RefSeq"/>
        </authorList>
    </citation>
    <scope>IDENTIFICATION</scope>
</reference>
<dbReference type="CDD" id="cd00096">
    <property type="entry name" value="Ig"/>
    <property type="match status" value="2"/>
</dbReference>
<sequence length="854" mass="94665">MLDCQYKNYDVLEWYYQDNGPITNSTSYTVHQNGSLVIHRMESSKEGLYSCVGIKADSPEPPQTFSAQVSLAYLDPMNASSIEPSSESSFHILPEHSHIVFHCLAPRGRPTPKVSWSGGPQHSSLSSHDGKLTIKDASISRHGGNYSCVAENLAGSKRVEFTLIVTAPPVITAHPQSLIVDEGSKVILRCGVSASPYPATQIRWKKGETLLPLESGHSVSHVTNGTLIIHDVEFGDRGEYACVVNTSGYEAVLSRTAMLQIKERLKFSPRPGAKKLELGSNDKIHCKAKGAEQPVIKWGKINSYGDLTDVFPSHIEDINGTLHFTGVTMKDKGKYVCTASNSVASINVTIDVDVFISPNFTVVPDDPIEAFEGYPIMINCAAEGLPQPNLQWDKNAKMNDFDKVRFEVLKNGSLFISEVHQSDEGKYGCTAGNIKGFKRVETTLIVRSTEGFQPRSPDDLDPSSLPRTMAITLSIAAGYLLLVFGLMAWCRARRRKRKLIYLTQEANGGPEAGGAQTQAATAGTSAASHRKDTIEMRAKDLDGTETGQSMSSNHSKRSGYDRFAFDRRNLSNMMLLGSGEFGDVFLVQARGLKASDPQDTSVLMAKSLVHSKDDEALHEFKREIDLFCKLDHAHVVKMIGICRDGDPHYLLLEYTDWGDLKQFLLATRKDSKDKSGSGKPRVRSLSTSQAVTMAYQVALGLEHISDKRLIHKDIAARNCLISSDLSVKISLSGLSKDTYQKEYYKYRNAILPLRWLPYEAVFDDEFSTKSDVYAYACLIWEIFNKGEMPFPDLSDDQVLSQLESKKLCWKHSSKTPEYITSLHEKCIHPHPHQRPTFPSIVTQLSDAMCNDVNS</sequence>
<evidence type="ECO:0000256" key="10">
    <source>
        <dbReference type="PIRSR" id="PIRSR000615-2"/>
    </source>
</evidence>
<keyword evidence="6" id="KW-0675">Receptor</keyword>
<dbReference type="PROSITE" id="PS50835">
    <property type="entry name" value="IG_LIKE"/>
    <property type="match status" value="4"/>
</dbReference>
<evidence type="ECO:0000256" key="9">
    <source>
        <dbReference type="PIRSR" id="PIRSR000615-1"/>
    </source>
</evidence>
<keyword evidence="11" id="KW-0460">Magnesium</keyword>
<evidence type="ECO:0000256" key="12">
    <source>
        <dbReference type="SAM" id="MobiDB-lite"/>
    </source>
</evidence>
<feature type="domain" description="Ig-like" evidence="15">
    <location>
        <begin position="358"/>
        <end position="445"/>
    </location>
</feature>
<dbReference type="SUPFAM" id="SSF48726">
    <property type="entry name" value="Immunoglobulin"/>
    <property type="match status" value="5"/>
</dbReference>
<evidence type="ECO:0000256" key="11">
    <source>
        <dbReference type="PIRSR" id="PIRSR000615-3"/>
    </source>
</evidence>
<dbReference type="InterPro" id="IPR003599">
    <property type="entry name" value="Ig_sub"/>
</dbReference>
<dbReference type="Pfam" id="PF07679">
    <property type="entry name" value="I-set"/>
    <property type="match status" value="1"/>
</dbReference>
<keyword evidence="4 13" id="KW-0472">Membrane</keyword>
<keyword evidence="5" id="KW-1015">Disulfide bond</keyword>
<accession>A0A1S3D4Q2</accession>
<dbReference type="Pfam" id="PF13927">
    <property type="entry name" value="Ig_3"/>
    <property type="match status" value="3"/>
</dbReference>
<dbReference type="InterPro" id="IPR001245">
    <property type="entry name" value="Ser-Thr/Tyr_kinase_cat_dom"/>
</dbReference>
<dbReference type="InterPro" id="IPR007110">
    <property type="entry name" value="Ig-like_dom"/>
</dbReference>
<feature type="domain" description="Ig-like" evidence="15">
    <location>
        <begin position="269"/>
        <end position="349"/>
    </location>
</feature>
<feature type="active site" description="Proton acceptor" evidence="9">
    <location>
        <position position="713"/>
    </location>
</feature>
<feature type="domain" description="Protein kinase" evidence="14">
    <location>
        <begin position="570"/>
        <end position="848"/>
    </location>
</feature>
<evidence type="ECO:0000256" key="13">
    <source>
        <dbReference type="SAM" id="Phobius"/>
    </source>
</evidence>
<keyword evidence="16" id="KW-1185">Reference proteome</keyword>
<evidence type="ECO:0000259" key="14">
    <source>
        <dbReference type="PROSITE" id="PS50011"/>
    </source>
</evidence>
<dbReference type="FunFam" id="1.10.510.10:FF:000200">
    <property type="entry name" value="inactive tyrosine-protein kinase 7"/>
    <property type="match status" value="1"/>
</dbReference>
<dbReference type="Gene3D" id="3.30.200.20">
    <property type="entry name" value="Phosphorylase Kinase, domain 1"/>
    <property type="match status" value="1"/>
</dbReference>
<name>A0A1S3D4Q2_DIACI</name>
<dbReference type="OMA" id="THKANEW"/>